<dbReference type="eggNOG" id="ENOG50331YG">
    <property type="taxonomic scope" value="Bacteria"/>
</dbReference>
<dbReference type="HOGENOM" id="CLU_1892793_0_0_4"/>
<keyword evidence="2" id="KW-1185">Reference proteome</keyword>
<keyword evidence="1" id="KW-0812">Transmembrane</keyword>
<dbReference type="EMBL" id="CP000884">
    <property type="protein sequence ID" value="ABX34072.1"/>
    <property type="molecule type" value="Genomic_DNA"/>
</dbReference>
<reference evidence="1 2" key="1">
    <citation type="journal article" date="2004" name="Appl. Environ. Microbiol.">
        <title>Mineralization of individual congeners of linear alkylbenzenesulfonate by defined pairs of heterotrophic bacteria.</title>
        <authorList>
            <person name="Schleheck D."/>
            <person name="Knepper T.P."/>
            <person name="Fischer K."/>
            <person name="Cook A.M."/>
        </authorList>
    </citation>
    <scope>NUCLEOTIDE SEQUENCE [LARGE SCALE GENOMIC DNA]</scope>
    <source>
        <strain evidence="2">DSM 14801 / SPH-1</strain>
    </source>
</reference>
<name>A9BSR7_DELAS</name>
<reference evidence="2" key="2">
    <citation type="submission" date="2007-11" db="EMBL/GenBank/DDBJ databases">
        <title>Complete sequence of Delftia acidovorans DSM 14801 / SPH-1.</title>
        <authorList>
            <person name="Copeland A."/>
            <person name="Lucas S."/>
            <person name="Lapidus A."/>
            <person name="Barry K."/>
            <person name="Glavina del Rio T."/>
            <person name="Dalin E."/>
            <person name="Tice H."/>
            <person name="Pitluck S."/>
            <person name="Lowry S."/>
            <person name="Clum A."/>
            <person name="Schmutz J."/>
            <person name="Larimer F."/>
            <person name="Land M."/>
            <person name="Hauser L."/>
            <person name="Kyrpides N."/>
            <person name="Kim E."/>
            <person name="Schleheck D."/>
            <person name="Richardson P."/>
        </authorList>
    </citation>
    <scope>NUCLEOTIDE SEQUENCE [LARGE SCALE GENOMIC DNA]</scope>
    <source>
        <strain evidence="2">DSM 14801 / SPH-1</strain>
    </source>
</reference>
<evidence type="ECO:0000313" key="2">
    <source>
        <dbReference type="Proteomes" id="UP000000784"/>
    </source>
</evidence>
<keyword evidence="1" id="KW-0472">Membrane</keyword>
<gene>
    <name evidence="1" type="ordered locus">Daci_1428</name>
</gene>
<accession>A9BSR7</accession>
<evidence type="ECO:0000313" key="1">
    <source>
        <dbReference type="EMBL" id="ABX34072.1"/>
    </source>
</evidence>
<proteinExistence type="predicted"/>
<organism evidence="1 2">
    <name type="scientific">Delftia acidovorans (strain DSM 14801 / SPH-1)</name>
    <dbReference type="NCBI Taxonomy" id="398578"/>
    <lineage>
        <taxon>Bacteria</taxon>
        <taxon>Pseudomonadati</taxon>
        <taxon>Pseudomonadota</taxon>
        <taxon>Betaproteobacteria</taxon>
        <taxon>Burkholderiales</taxon>
        <taxon>Comamonadaceae</taxon>
        <taxon>Delftia</taxon>
    </lineage>
</organism>
<dbReference type="Proteomes" id="UP000000784">
    <property type="component" value="Chromosome"/>
</dbReference>
<sequence length="134" mass="14079">MPMSASFSISSATTACEGFEFAGSVRDGGEGVLLPWIAALSNKLSGVPTVQEAAVPADAPVQVKGFSFWQDQYSSGSCGPVAKRFTPTADGVYLVDFVWAGMRKCGLRVVDISRSDEPREVPGAPLICPRPPGL</sequence>
<dbReference type="AlphaFoldDB" id="A9BSR7"/>
<protein>
    <submittedName>
        <fullName evidence="1">Putative transmembrane protein</fullName>
    </submittedName>
</protein>
<dbReference type="KEGG" id="dac:Daci_1428"/>